<gene>
    <name evidence="2" type="ORF">GEV02_20355</name>
</gene>
<dbReference type="InterPro" id="IPR012902">
    <property type="entry name" value="N_methyl_site"/>
</dbReference>
<name>A0A6A7N699_9BURK</name>
<evidence type="ECO:0000313" key="3">
    <source>
        <dbReference type="Proteomes" id="UP000440498"/>
    </source>
</evidence>
<organism evidence="2 3">
    <name type="scientific">Rugamonas aquatica</name>
    <dbReference type="NCBI Taxonomy" id="2743357"/>
    <lineage>
        <taxon>Bacteria</taxon>
        <taxon>Pseudomonadati</taxon>
        <taxon>Pseudomonadota</taxon>
        <taxon>Betaproteobacteria</taxon>
        <taxon>Burkholderiales</taxon>
        <taxon>Oxalobacteraceae</taxon>
        <taxon>Telluria group</taxon>
        <taxon>Rugamonas</taxon>
    </lineage>
</organism>
<dbReference type="SUPFAM" id="SSF54523">
    <property type="entry name" value="Pili subunits"/>
    <property type="match status" value="1"/>
</dbReference>
<dbReference type="AlphaFoldDB" id="A0A6A7N699"/>
<dbReference type="Proteomes" id="UP000440498">
    <property type="component" value="Unassembled WGS sequence"/>
</dbReference>
<dbReference type="GO" id="GO:0015627">
    <property type="term" value="C:type II protein secretion system complex"/>
    <property type="evidence" value="ECO:0007669"/>
    <property type="project" value="InterPro"/>
</dbReference>
<dbReference type="InterPro" id="IPR000983">
    <property type="entry name" value="Bac_GSPG_pilin"/>
</dbReference>
<dbReference type="InterPro" id="IPR045584">
    <property type="entry name" value="Pilin-like"/>
</dbReference>
<sequence>MLRKAPRGFTFIELMITLSILATLAMVAAPMAQVALQREKEHQLRTALIEIREAIDAYKRAADNGRIKLSMGDSGYPKKLEDLVTGVQDQRSPRKQNMYFLRRIPRDPFAPDEGNGNGFASSAASGGWAVRSYASPPDNPSEGEDVFDVSSRSAKLGLNGIPLKQW</sequence>
<dbReference type="EMBL" id="WHUG01000008">
    <property type="protein sequence ID" value="MQA40509.1"/>
    <property type="molecule type" value="Genomic_DNA"/>
</dbReference>
<evidence type="ECO:0000313" key="2">
    <source>
        <dbReference type="EMBL" id="MQA40509.1"/>
    </source>
</evidence>
<evidence type="ECO:0000256" key="1">
    <source>
        <dbReference type="ARBA" id="ARBA00022481"/>
    </source>
</evidence>
<keyword evidence="3" id="KW-1185">Reference proteome</keyword>
<dbReference type="Pfam" id="PF07963">
    <property type="entry name" value="N_methyl"/>
    <property type="match status" value="1"/>
</dbReference>
<dbReference type="RefSeq" id="WP_152839796.1">
    <property type="nucleotide sequence ID" value="NZ_WHUG01000008.1"/>
</dbReference>
<comment type="caution">
    <text evidence="2">The sequence shown here is derived from an EMBL/GenBank/DDBJ whole genome shotgun (WGS) entry which is preliminary data.</text>
</comment>
<protein>
    <submittedName>
        <fullName evidence="2">Prepilin-type N-terminal cleavage/methylation domain-containing protein</fullName>
    </submittedName>
</protein>
<dbReference type="NCBIfam" id="TIGR02532">
    <property type="entry name" value="IV_pilin_GFxxxE"/>
    <property type="match status" value="1"/>
</dbReference>
<dbReference type="GO" id="GO:0015628">
    <property type="term" value="P:protein secretion by the type II secretion system"/>
    <property type="evidence" value="ECO:0007669"/>
    <property type="project" value="InterPro"/>
</dbReference>
<reference evidence="2 3" key="1">
    <citation type="submission" date="2019-10" db="EMBL/GenBank/DDBJ databases">
        <title>Two novel species isolated from a subtropical stream in China.</title>
        <authorList>
            <person name="Lu H."/>
        </authorList>
    </citation>
    <scope>NUCLEOTIDE SEQUENCE [LARGE SCALE GENOMIC DNA]</scope>
    <source>
        <strain evidence="2 3">FT29W</strain>
    </source>
</reference>
<proteinExistence type="predicted"/>
<keyword evidence="1" id="KW-0488">Methylation</keyword>
<accession>A0A6A7N699</accession>
<dbReference type="PRINTS" id="PR00813">
    <property type="entry name" value="BCTERIALGSPG"/>
</dbReference>
<dbReference type="Gene3D" id="3.30.700.10">
    <property type="entry name" value="Glycoprotein, Type 4 Pilin"/>
    <property type="match status" value="1"/>
</dbReference>